<evidence type="ECO:0000256" key="8">
    <source>
        <dbReference type="ARBA" id="ARBA00022821"/>
    </source>
</evidence>
<dbReference type="InterPro" id="IPR008271">
    <property type="entry name" value="Ser/Thr_kinase_AS"/>
</dbReference>
<dbReference type="PROSITE" id="PS51450">
    <property type="entry name" value="LRR"/>
    <property type="match status" value="2"/>
</dbReference>
<evidence type="ECO:0000256" key="1">
    <source>
        <dbReference type="ARBA" id="ARBA00004162"/>
    </source>
</evidence>
<dbReference type="PROSITE" id="PS00108">
    <property type="entry name" value="PROTEIN_KINASE_ST"/>
    <property type="match status" value="1"/>
</dbReference>
<dbReference type="InterPro" id="IPR002182">
    <property type="entry name" value="NB-ARC"/>
</dbReference>
<keyword evidence="8" id="KW-0611">Plant defense</keyword>
<evidence type="ECO:0000256" key="6">
    <source>
        <dbReference type="ARBA" id="ARBA00022741"/>
    </source>
</evidence>
<dbReference type="FunFam" id="3.30.200.20:FF:000465">
    <property type="entry name" value="Cysteine-rich receptor-like protein kinase 6"/>
    <property type="match status" value="1"/>
</dbReference>
<dbReference type="InterPro" id="IPR011009">
    <property type="entry name" value="Kinase-like_dom_sf"/>
</dbReference>
<proteinExistence type="predicted"/>
<evidence type="ECO:0000256" key="3">
    <source>
        <dbReference type="ARBA" id="ARBA00022679"/>
    </source>
</evidence>
<dbReference type="InterPro" id="IPR000719">
    <property type="entry name" value="Prot_kinase_dom"/>
</dbReference>
<dbReference type="InterPro" id="IPR006553">
    <property type="entry name" value="Leu-rich_rpt_Cys-con_subtyp"/>
</dbReference>
<evidence type="ECO:0000313" key="15">
    <source>
        <dbReference type="Proteomes" id="UP001497457"/>
    </source>
</evidence>
<dbReference type="SMART" id="SM00220">
    <property type="entry name" value="S_TKc"/>
    <property type="match status" value="1"/>
</dbReference>
<keyword evidence="7" id="KW-0418">Kinase</keyword>
<evidence type="ECO:0000313" key="14">
    <source>
        <dbReference type="EMBL" id="CAL4994030.1"/>
    </source>
</evidence>
<keyword evidence="2" id="KW-0433">Leucine-rich repeat</keyword>
<dbReference type="Gene3D" id="3.30.200.20">
    <property type="entry name" value="Phosphorylase Kinase, domain 1"/>
    <property type="match status" value="1"/>
</dbReference>
<evidence type="ECO:0000256" key="9">
    <source>
        <dbReference type="ARBA" id="ARBA00022840"/>
    </source>
</evidence>
<feature type="binding site" evidence="12">
    <location>
        <position position="47"/>
    </location>
    <ligand>
        <name>ATP</name>
        <dbReference type="ChEBI" id="CHEBI:30616"/>
    </ligand>
</feature>
<evidence type="ECO:0000259" key="13">
    <source>
        <dbReference type="PROSITE" id="PS50011"/>
    </source>
</evidence>
<dbReference type="Pfam" id="PF00069">
    <property type="entry name" value="Pkinase"/>
    <property type="match status" value="1"/>
</dbReference>
<reference evidence="14 15" key="2">
    <citation type="submission" date="2024-10" db="EMBL/GenBank/DDBJ databases">
        <authorList>
            <person name="Ryan C."/>
        </authorList>
    </citation>
    <scope>NUCLEOTIDE SEQUENCE [LARGE SCALE GENOMIC DNA]</scope>
</reference>
<dbReference type="Pfam" id="PF00931">
    <property type="entry name" value="NB-ARC"/>
    <property type="match status" value="1"/>
</dbReference>
<dbReference type="InterPro" id="IPR056789">
    <property type="entry name" value="LRR_R13L1-DRL21"/>
</dbReference>
<evidence type="ECO:0000256" key="4">
    <source>
        <dbReference type="ARBA" id="ARBA00022692"/>
    </source>
</evidence>
<dbReference type="SUPFAM" id="SSF52058">
    <property type="entry name" value="L domain-like"/>
    <property type="match status" value="2"/>
</dbReference>
<dbReference type="InterPro" id="IPR003591">
    <property type="entry name" value="Leu-rich_rpt_typical-subtyp"/>
</dbReference>
<dbReference type="InterPro" id="IPR036388">
    <property type="entry name" value="WH-like_DNA-bd_sf"/>
</dbReference>
<evidence type="ECO:0000256" key="7">
    <source>
        <dbReference type="ARBA" id="ARBA00022777"/>
    </source>
</evidence>
<dbReference type="InterPro" id="IPR027417">
    <property type="entry name" value="P-loop_NTPase"/>
</dbReference>
<dbReference type="FunFam" id="1.10.510.10:FF:000870">
    <property type="entry name" value="OSJNBa0016N04.16-like protein"/>
    <property type="match status" value="1"/>
</dbReference>
<keyword evidence="6 12" id="KW-0547">Nucleotide-binding</keyword>
<evidence type="ECO:0000256" key="2">
    <source>
        <dbReference type="ARBA" id="ARBA00022614"/>
    </source>
</evidence>
<dbReference type="Pfam" id="PF23598">
    <property type="entry name" value="LRR_14"/>
    <property type="match status" value="2"/>
</dbReference>
<dbReference type="SUPFAM" id="SSF52047">
    <property type="entry name" value="RNI-like"/>
    <property type="match status" value="1"/>
</dbReference>
<dbReference type="Proteomes" id="UP001497457">
    <property type="component" value="Chromosome 24b"/>
</dbReference>
<dbReference type="PANTHER" id="PTHR36766">
    <property type="entry name" value="PLANT BROAD-SPECTRUM MILDEW RESISTANCE PROTEIN RPW8"/>
    <property type="match status" value="1"/>
</dbReference>
<dbReference type="Gene3D" id="3.80.10.10">
    <property type="entry name" value="Ribonuclease Inhibitor"/>
    <property type="match status" value="3"/>
</dbReference>
<gene>
    <name evidence="14" type="ORF">URODEC1_LOCUS61754</name>
</gene>
<evidence type="ECO:0000256" key="11">
    <source>
        <dbReference type="ARBA" id="ARBA00023136"/>
    </source>
</evidence>
<dbReference type="InterPro" id="IPR017441">
    <property type="entry name" value="Protein_kinase_ATP_BS"/>
</dbReference>
<dbReference type="PRINTS" id="PR00364">
    <property type="entry name" value="DISEASERSIST"/>
</dbReference>
<dbReference type="SMART" id="SM00369">
    <property type="entry name" value="LRR_TYP"/>
    <property type="match status" value="7"/>
</dbReference>
<dbReference type="InterPro" id="IPR001611">
    <property type="entry name" value="Leu-rich_rpt"/>
</dbReference>
<dbReference type="GO" id="GO:0006952">
    <property type="term" value="P:defense response"/>
    <property type="evidence" value="ECO:0007669"/>
    <property type="project" value="UniProtKB-KW"/>
</dbReference>
<protein>
    <recommendedName>
        <fullName evidence="13">Protein kinase domain-containing protein</fullName>
    </recommendedName>
</protein>
<dbReference type="Gene3D" id="1.10.510.10">
    <property type="entry name" value="Transferase(Phosphotransferase) domain 1"/>
    <property type="match status" value="1"/>
</dbReference>
<evidence type="ECO:0000256" key="12">
    <source>
        <dbReference type="PROSITE-ProRule" id="PRU10141"/>
    </source>
</evidence>
<dbReference type="Pfam" id="PF25019">
    <property type="entry name" value="LRR_R13L1-DRL21"/>
    <property type="match status" value="1"/>
</dbReference>
<dbReference type="InterPro" id="IPR032675">
    <property type="entry name" value="LRR_dom_sf"/>
</dbReference>
<dbReference type="InterPro" id="IPR058922">
    <property type="entry name" value="WHD_DRP"/>
</dbReference>
<keyword evidence="9 12" id="KW-0067">ATP-binding</keyword>
<feature type="domain" description="Protein kinase" evidence="13">
    <location>
        <begin position="19"/>
        <end position="306"/>
    </location>
</feature>
<accession>A0ABC9B5C1</accession>
<dbReference type="Pfam" id="PF13855">
    <property type="entry name" value="LRR_8"/>
    <property type="match status" value="1"/>
</dbReference>
<keyword evidence="4" id="KW-0812">Transmembrane</keyword>
<dbReference type="Pfam" id="PF00560">
    <property type="entry name" value="LRR_1"/>
    <property type="match status" value="1"/>
</dbReference>
<keyword evidence="3" id="KW-0808">Transferase</keyword>
<evidence type="ECO:0000256" key="10">
    <source>
        <dbReference type="ARBA" id="ARBA00022989"/>
    </source>
</evidence>
<keyword evidence="11" id="KW-0472">Membrane</keyword>
<dbReference type="GO" id="GO:0016301">
    <property type="term" value="F:kinase activity"/>
    <property type="evidence" value="ECO:0007669"/>
    <property type="project" value="UniProtKB-KW"/>
</dbReference>
<dbReference type="SUPFAM" id="SSF52540">
    <property type="entry name" value="P-loop containing nucleoside triphosphate hydrolases"/>
    <property type="match status" value="1"/>
</dbReference>
<dbReference type="Pfam" id="PF23559">
    <property type="entry name" value="WHD_DRP"/>
    <property type="match status" value="1"/>
</dbReference>
<dbReference type="EMBL" id="OZ075134">
    <property type="protein sequence ID" value="CAL4994030.1"/>
    <property type="molecule type" value="Genomic_DNA"/>
</dbReference>
<dbReference type="InterPro" id="IPR055414">
    <property type="entry name" value="LRR_R13L4/SHOC2-like"/>
</dbReference>
<organism evidence="14 15">
    <name type="scientific">Urochloa decumbens</name>
    <dbReference type="NCBI Taxonomy" id="240449"/>
    <lineage>
        <taxon>Eukaryota</taxon>
        <taxon>Viridiplantae</taxon>
        <taxon>Streptophyta</taxon>
        <taxon>Embryophyta</taxon>
        <taxon>Tracheophyta</taxon>
        <taxon>Spermatophyta</taxon>
        <taxon>Magnoliopsida</taxon>
        <taxon>Liliopsida</taxon>
        <taxon>Poales</taxon>
        <taxon>Poaceae</taxon>
        <taxon>PACMAD clade</taxon>
        <taxon>Panicoideae</taxon>
        <taxon>Panicodae</taxon>
        <taxon>Paniceae</taxon>
        <taxon>Melinidinae</taxon>
        <taxon>Urochloa</taxon>
    </lineage>
</organism>
<dbReference type="PROSITE" id="PS50011">
    <property type="entry name" value="PROTEIN_KINASE_DOM"/>
    <property type="match status" value="1"/>
</dbReference>
<dbReference type="PANTHER" id="PTHR36766:SF73">
    <property type="entry name" value="NB-ARC DOMAIN-CONTAINING PROTEIN"/>
    <property type="match status" value="1"/>
</dbReference>
<keyword evidence="10" id="KW-1133">Transmembrane helix</keyword>
<dbReference type="Gene3D" id="1.10.10.10">
    <property type="entry name" value="Winged helix-like DNA-binding domain superfamily/Winged helix DNA-binding domain"/>
    <property type="match status" value="1"/>
</dbReference>
<dbReference type="SUPFAM" id="SSF56112">
    <property type="entry name" value="Protein kinase-like (PK-like)"/>
    <property type="match status" value="1"/>
</dbReference>
<dbReference type="SMART" id="SM00367">
    <property type="entry name" value="LRR_CC"/>
    <property type="match status" value="6"/>
</dbReference>
<dbReference type="GO" id="GO:0005886">
    <property type="term" value="C:plasma membrane"/>
    <property type="evidence" value="ECO:0007669"/>
    <property type="project" value="UniProtKB-SubCell"/>
</dbReference>
<reference evidence="15" key="1">
    <citation type="submission" date="2024-06" db="EMBL/GenBank/DDBJ databases">
        <authorList>
            <person name="Ryan C."/>
        </authorList>
    </citation>
    <scope>NUCLEOTIDE SEQUENCE [LARGE SCALE GENOMIC DNA]</scope>
</reference>
<dbReference type="PROSITE" id="PS00107">
    <property type="entry name" value="PROTEIN_KINASE_ATP"/>
    <property type="match status" value="1"/>
</dbReference>
<dbReference type="GO" id="GO:0005524">
    <property type="term" value="F:ATP binding"/>
    <property type="evidence" value="ECO:0007669"/>
    <property type="project" value="UniProtKB-UniRule"/>
</dbReference>
<comment type="subcellular location">
    <subcellularLocation>
        <location evidence="1">Cell membrane</location>
        <topology evidence="1">Single-pass membrane protein</topology>
    </subcellularLocation>
</comment>
<keyword evidence="5" id="KW-0677">Repeat</keyword>
<keyword evidence="15" id="KW-1185">Reference proteome</keyword>
<sequence length="1591" mass="181825">MEPEDDVPFHILREITDDFSEERKLGEGSFGVVYKGVTKNGAEVAVKMLRNANLDHKQFQNEFYNLRKLKHQNIVEVLGYCYETEQKPFIIPDGNKVFVDETYRALCLEYLHNGSLQGHLSDEFSGLDWHTRFRIIKGTCEGLKYIHEDLEEPIYHLDLKPDNILLDKHMVPKIADFGLSRICGKELTRTTQNPYGTFGYQPPEYIDKGEISGKFDIFSFGVVMIRIVSGHKGYPSCMDTPLDEFKDHVRRNWRNRLQPTCSSDSSLEAYCKQVEACTQIALDCVQKDSHKRPNLVKITEKLNEIENNIGKLPQKGFCKIVSGMTMYNKKIEKRKESKDIIAQHRSINLMTGSNRSELEFFDAPETTPDVVEELIVGRTEEKGKIMASLLEGLSKKIIILPIYGIGGIGKTTLARLIYDDPNFTCYSHVWIDVSHRFELNKIIESIVLQLSGNEIQANESQMIHSSLAMLLSSKKILVVLDDLWEDNQFRLQELKDMLYHDNSNIIIIATTRSERVAERICTNFQPYKISPLTNDMCWDIIKQRSGFERRDDKEQLAGIGLEIARTCCGVPLAARSLGFTLRSMNFDQWMKVKDNDLRNEPVLNNVSLSNHVLTCLKLSYSYMPLCLKPCFTYCAIFPKGHKIVKNDLIYQWISSGFINPTKLLSNIEVCERFIVQLLGLSFFQRLVSPKIIGVYHEDDTVFSMHDLVHDLARLVMVDEILDVSKQGITGGRRICFKLLDDCTEWLKAFTQYPTKIRALSYLETDNTVCHGASSSSAKLLCFRVSGKIGLRDDVFSAAKYLRVLDLTECSIRKLPDSIGNLKQLRYLNAPRVQHRAIPSCVTKLSRLIYLSLRESSAILALPESIGEMEGLMYLDLSGCSRIKKLPVSFAKLKKLVHLDLSSCSNVTDVSKTLENLTNLEYLNLSHCSNIASIPEYLSNLLKVRNYNLSYKEYIERFPNSEVLVTLRKLESFNLEPDWSSMLSALSRLTNLMYLNLSGVHRDSSRSEGPLAFGILKNLVYLDLSRCDGVHGVLDTLCSLTKLQYLNLSQCSCFAIGSKLHLPRMSEAMGNLTELRYLNLSNCSDYGDDEAFLRFLECINNLPNLQHLDLSYNIRILSVPDSFYSLGKLHTLDLSGCRALQILPENLNEMASLKFLYVTGCVMLHNSEYPRLNKLWLSLPYFQVQADSHDSSSNLVLLQDVNHYNLVISKLENVKSVQEARSIKLTEKQIMKELEVNWTEDAGRFVEDMDVLGGLVPPITLEYLTINGYNSVRFPEWFVDIAFHLPNLVRVSMSNLPMCNSLPPLGQLPNLRTLYLTRMNGISKIDWEFCGGSRPFPKLEYFALHEMESLKVWYTTNPCDEDRVSKFMFPNLRDLSIEDCPNLRIKPCPCRAAEVWNIYLSGFKVPMYHWRLLHDVTDLTKLSILNCSDLSSSSEITRALSSLQSLTLDHNHQPELPNWLGQLESLKNLTIRSSELKALQWLGDLTSLQRLEIRCPNLNYLPESIGRLASLNELYIRDCNGITSLPESIGALTSLKELNISYCECITSLPESIQQLTKLERLITYFCKELAKWYEAEENKMKLTHIKEKEIY</sequence>
<name>A0ABC9B5C1_9POAL</name>
<dbReference type="Gene3D" id="3.40.50.300">
    <property type="entry name" value="P-loop containing nucleotide triphosphate hydrolases"/>
    <property type="match status" value="1"/>
</dbReference>
<evidence type="ECO:0000256" key="5">
    <source>
        <dbReference type="ARBA" id="ARBA00022737"/>
    </source>
</evidence>